<sequence>MRVSGITWTVFFLLSIRVCVGGYGCMGVCVCVNAEILSTIASCSNYNGRFAPSSLVPPSSCRGVYDYLDHW</sequence>
<proteinExistence type="predicted"/>
<organism evidence="1 2">
    <name type="scientific">Aspergillus aculeatinus CBS 121060</name>
    <dbReference type="NCBI Taxonomy" id="1448322"/>
    <lineage>
        <taxon>Eukaryota</taxon>
        <taxon>Fungi</taxon>
        <taxon>Dikarya</taxon>
        <taxon>Ascomycota</taxon>
        <taxon>Pezizomycotina</taxon>
        <taxon>Eurotiomycetes</taxon>
        <taxon>Eurotiomycetidae</taxon>
        <taxon>Eurotiales</taxon>
        <taxon>Aspergillaceae</taxon>
        <taxon>Aspergillus</taxon>
        <taxon>Aspergillus subgen. Circumdati</taxon>
    </lineage>
</organism>
<evidence type="ECO:0000313" key="2">
    <source>
        <dbReference type="Proteomes" id="UP000249661"/>
    </source>
</evidence>
<evidence type="ECO:0000313" key="1">
    <source>
        <dbReference type="EMBL" id="RAH70265.1"/>
    </source>
</evidence>
<keyword evidence="2" id="KW-1185">Reference proteome</keyword>
<gene>
    <name evidence="1" type="ORF">BO66DRAFT_84992</name>
</gene>
<protein>
    <submittedName>
        <fullName evidence="1">Uncharacterized protein</fullName>
    </submittedName>
</protein>
<dbReference type="EMBL" id="KZ824955">
    <property type="protein sequence ID" value="RAH70265.1"/>
    <property type="molecule type" value="Genomic_DNA"/>
</dbReference>
<dbReference type="Proteomes" id="UP000249661">
    <property type="component" value="Unassembled WGS sequence"/>
</dbReference>
<accession>A0ACD1H928</accession>
<name>A0ACD1H928_9EURO</name>
<reference evidence="1" key="1">
    <citation type="submission" date="2018-02" db="EMBL/GenBank/DDBJ databases">
        <title>The genomes of Aspergillus section Nigri reveals drivers in fungal speciation.</title>
        <authorList>
            <consortium name="DOE Joint Genome Institute"/>
            <person name="Vesth T.C."/>
            <person name="Nybo J."/>
            <person name="Theobald S."/>
            <person name="Brandl J."/>
            <person name="Frisvad J.C."/>
            <person name="Nielsen K.F."/>
            <person name="Lyhne E.K."/>
            <person name="Kogle M.E."/>
            <person name="Kuo A."/>
            <person name="Riley R."/>
            <person name="Clum A."/>
            <person name="Nolan M."/>
            <person name="Lipzen A."/>
            <person name="Salamov A."/>
            <person name="Henrissat B."/>
            <person name="Wiebenga A."/>
            <person name="De vries R.P."/>
            <person name="Grigoriev I.V."/>
            <person name="Mortensen U.H."/>
            <person name="Andersen M.R."/>
            <person name="Baker S.E."/>
        </authorList>
    </citation>
    <scope>NUCLEOTIDE SEQUENCE</scope>
    <source>
        <strain evidence="1">CBS 121060</strain>
    </source>
</reference>